<accession>A0A7I8KUU2</accession>
<sequence length="230" mass="25711">MVAVVARHRQGKQLQQCVGNGRLLAVGGVPASEAGTCGGRGRKKRGRSEECPPEKEGSVDSNKRVVAVARQGRELQRYASDGNRLVVGCIPYRFKADKSLQVLVISSQKGQAILFPKGGWESDESEIDAVLREAMEEAGVQGNVEERLGTWNYKSKTQDLYKRGDMFPLNVTEELLQWPEMESRQRKWVTVDEAREKCRETWMREALEELVKRLEKPHDGAPAYTAGAPL</sequence>
<dbReference type="InterPro" id="IPR015797">
    <property type="entry name" value="NUDIX_hydrolase-like_dom_sf"/>
</dbReference>
<dbReference type="OrthoDB" id="2011998at2759"/>
<name>A0A7I8KUU2_SPIIN</name>
<evidence type="ECO:0000256" key="1">
    <source>
        <dbReference type="ARBA" id="ARBA00001946"/>
    </source>
</evidence>
<reference evidence="8" key="1">
    <citation type="submission" date="2020-02" db="EMBL/GenBank/DDBJ databases">
        <authorList>
            <person name="Scholz U."/>
            <person name="Mascher M."/>
            <person name="Fiebig A."/>
        </authorList>
    </citation>
    <scope>NUCLEOTIDE SEQUENCE</scope>
</reference>
<evidence type="ECO:0000256" key="5">
    <source>
        <dbReference type="ARBA" id="ARBA00022842"/>
    </source>
</evidence>
<dbReference type="Pfam" id="PF00293">
    <property type="entry name" value="NUDIX"/>
    <property type="match status" value="1"/>
</dbReference>
<dbReference type="PANTHER" id="PTHR12629:SF42">
    <property type="entry name" value="OS02G0734300 PROTEIN"/>
    <property type="match status" value="1"/>
</dbReference>
<comment type="cofactor">
    <cofactor evidence="1">
        <name>Mg(2+)</name>
        <dbReference type="ChEBI" id="CHEBI:18420"/>
    </cofactor>
</comment>
<dbReference type="EMBL" id="LR746272">
    <property type="protein sequence ID" value="CAA7401391.1"/>
    <property type="molecule type" value="Genomic_DNA"/>
</dbReference>
<dbReference type="SUPFAM" id="SSF55811">
    <property type="entry name" value="Nudix"/>
    <property type="match status" value="1"/>
</dbReference>
<evidence type="ECO:0000256" key="6">
    <source>
        <dbReference type="SAM" id="MobiDB-lite"/>
    </source>
</evidence>
<dbReference type="GO" id="GO:0005634">
    <property type="term" value="C:nucleus"/>
    <property type="evidence" value="ECO:0007669"/>
    <property type="project" value="TreeGrafter"/>
</dbReference>
<keyword evidence="5" id="KW-0460">Magnesium</keyword>
<protein>
    <recommendedName>
        <fullName evidence="7">Nudix hydrolase domain-containing protein</fullName>
    </recommendedName>
</protein>
<gene>
    <name evidence="8" type="ORF">SI8410_09012069</name>
</gene>
<dbReference type="InterPro" id="IPR000086">
    <property type="entry name" value="NUDIX_hydrolase_dom"/>
</dbReference>
<organism evidence="8 9">
    <name type="scientific">Spirodela intermedia</name>
    <name type="common">Intermediate duckweed</name>
    <dbReference type="NCBI Taxonomy" id="51605"/>
    <lineage>
        <taxon>Eukaryota</taxon>
        <taxon>Viridiplantae</taxon>
        <taxon>Streptophyta</taxon>
        <taxon>Embryophyta</taxon>
        <taxon>Tracheophyta</taxon>
        <taxon>Spermatophyta</taxon>
        <taxon>Magnoliopsida</taxon>
        <taxon>Liliopsida</taxon>
        <taxon>Araceae</taxon>
        <taxon>Lemnoideae</taxon>
        <taxon>Spirodela</taxon>
    </lineage>
</organism>
<proteinExistence type="inferred from homology"/>
<dbReference type="PANTHER" id="PTHR12629">
    <property type="entry name" value="DIPHOSPHOINOSITOL POLYPHOSPHATE PHOSPHOHYDROLASE"/>
    <property type="match status" value="1"/>
</dbReference>
<dbReference type="PROSITE" id="PS00893">
    <property type="entry name" value="NUDIX_BOX"/>
    <property type="match status" value="1"/>
</dbReference>
<evidence type="ECO:0000259" key="7">
    <source>
        <dbReference type="PROSITE" id="PS51462"/>
    </source>
</evidence>
<keyword evidence="3" id="KW-0479">Metal-binding</keyword>
<dbReference type="PROSITE" id="PS51462">
    <property type="entry name" value="NUDIX"/>
    <property type="match status" value="1"/>
</dbReference>
<evidence type="ECO:0000256" key="3">
    <source>
        <dbReference type="ARBA" id="ARBA00022723"/>
    </source>
</evidence>
<dbReference type="CDD" id="cd04666">
    <property type="entry name" value="NUDIX_DIPP2_like_Nudt4"/>
    <property type="match status" value="1"/>
</dbReference>
<feature type="region of interest" description="Disordered" evidence="6">
    <location>
        <begin position="35"/>
        <end position="60"/>
    </location>
</feature>
<dbReference type="GO" id="GO:0005737">
    <property type="term" value="C:cytoplasm"/>
    <property type="evidence" value="ECO:0007669"/>
    <property type="project" value="TreeGrafter"/>
</dbReference>
<keyword evidence="9" id="KW-1185">Reference proteome</keyword>
<evidence type="ECO:0000256" key="4">
    <source>
        <dbReference type="ARBA" id="ARBA00022801"/>
    </source>
</evidence>
<dbReference type="InterPro" id="IPR047198">
    <property type="entry name" value="DDP-like_NUDIX"/>
</dbReference>
<dbReference type="Proteomes" id="UP000663760">
    <property type="component" value="Chromosome 9"/>
</dbReference>
<feature type="domain" description="Nudix hydrolase" evidence="7">
    <location>
        <begin position="82"/>
        <end position="211"/>
    </location>
</feature>
<evidence type="ECO:0000313" key="8">
    <source>
        <dbReference type="EMBL" id="CAA7401391.1"/>
    </source>
</evidence>
<dbReference type="InterPro" id="IPR020084">
    <property type="entry name" value="NUDIX_hydrolase_CS"/>
</dbReference>
<dbReference type="AlphaFoldDB" id="A0A7I8KUU2"/>
<evidence type="ECO:0000313" key="9">
    <source>
        <dbReference type="Proteomes" id="UP000663760"/>
    </source>
</evidence>
<feature type="compositionally biased region" description="Basic and acidic residues" evidence="6">
    <location>
        <begin position="47"/>
        <end position="60"/>
    </location>
</feature>
<dbReference type="Gene3D" id="3.90.79.10">
    <property type="entry name" value="Nucleoside Triphosphate Pyrophosphohydrolase"/>
    <property type="match status" value="1"/>
</dbReference>
<evidence type="ECO:0000256" key="2">
    <source>
        <dbReference type="ARBA" id="ARBA00005582"/>
    </source>
</evidence>
<keyword evidence="4" id="KW-0378">Hydrolase</keyword>
<comment type="similarity">
    <text evidence="2">Belongs to the Nudix hydrolase family.</text>
</comment>
<dbReference type="GO" id="GO:0046872">
    <property type="term" value="F:metal ion binding"/>
    <property type="evidence" value="ECO:0007669"/>
    <property type="project" value="UniProtKB-KW"/>
</dbReference>
<dbReference type="GO" id="GO:0016462">
    <property type="term" value="F:pyrophosphatase activity"/>
    <property type="evidence" value="ECO:0007669"/>
    <property type="project" value="InterPro"/>
</dbReference>